<dbReference type="PANTHER" id="PTHR10133">
    <property type="entry name" value="DNA POLYMERASE I"/>
    <property type="match status" value="1"/>
</dbReference>
<dbReference type="GO" id="GO:0006302">
    <property type="term" value="P:double-strand break repair"/>
    <property type="evidence" value="ECO:0007669"/>
    <property type="project" value="TreeGrafter"/>
</dbReference>
<dbReference type="Gene3D" id="1.10.150.20">
    <property type="entry name" value="5' to 3' exonuclease, C-terminal subdomain"/>
    <property type="match status" value="1"/>
</dbReference>
<dbReference type="Pfam" id="PF00476">
    <property type="entry name" value="DNA_pol_A"/>
    <property type="match status" value="1"/>
</dbReference>
<keyword evidence="1" id="KW-0235">DNA replication</keyword>
<reference evidence="3" key="2">
    <citation type="journal article" date="2014" name="ISME J.">
        <title>Microbial stratification in low pH oxic and suboxic macroscopic growths along an acid mine drainage.</title>
        <authorList>
            <person name="Mendez-Garcia C."/>
            <person name="Mesa V."/>
            <person name="Sprenger R.R."/>
            <person name="Richter M."/>
            <person name="Diez M.S."/>
            <person name="Solano J."/>
            <person name="Bargiela R."/>
            <person name="Golyshina O.V."/>
            <person name="Manteca A."/>
            <person name="Ramos J.L."/>
            <person name="Gallego J.R."/>
            <person name="Llorente I."/>
            <person name="Martins Dos Santos V.A."/>
            <person name="Jensen O.N."/>
            <person name="Pelaez A.I."/>
            <person name="Sanchez J."/>
            <person name="Ferrer M."/>
        </authorList>
    </citation>
    <scope>NUCLEOTIDE SEQUENCE</scope>
</reference>
<dbReference type="GO" id="GO:0003677">
    <property type="term" value="F:DNA binding"/>
    <property type="evidence" value="ECO:0007669"/>
    <property type="project" value="InterPro"/>
</dbReference>
<comment type="caution">
    <text evidence="3">The sequence shown here is derived from an EMBL/GenBank/DDBJ whole genome shotgun (WGS) entry which is preliminary data.</text>
</comment>
<name>T0YML5_9ZZZZ</name>
<feature type="domain" description="DNA-directed DNA polymerase family A palm" evidence="2">
    <location>
        <begin position="1"/>
        <end position="122"/>
    </location>
</feature>
<feature type="non-terminal residue" evidence="3">
    <location>
        <position position="1"/>
    </location>
</feature>
<dbReference type="EMBL" id="AUZY01011760">
    <property type="protein sequence ID" value="EQD33142.1"/>
    <property type="molecule type" value="Genomic_DNA"/>
</dbReference>
<dbReference type="SUPFAM" id="SSF56672">
    <property type="entry name" value="DNA/RNA polymerases"/>
    <property type="match status" value="1"/>
</dbReference>
<dbReference type="GO" id="GO:0003887">
    <property type="term" value="F:DNA-directed DNA polymerase activity"/>
    <property type="evidence" value="ECO:0007669"/>
    <property type="project" value="InterPro"/>
</dbReference>
<dbReference type="InterPro" id="IPR043502">
    <property type="entry name" value="DNA/RNA_pol_sf"/>
</dbReference>
<evidence type="ECO:0000313" key="3">
    <source>
        <dbReference type="EMBL" id="EQD33142.1"/>
    </source>
</evidence>
<dbReference type="GO" id="GO:0006261">
    <property type="term" value="P:DNA-templated DNA replication"/>
    <property type="evidence" value="ECO:0007669"/>
    <property type="project" value="InterPro"/>
</dbReference>
<dbReference type="InterPro" id="IPR002298">
    <property type="entry name" value="DNA_polymerase_A"/>
</dbReference>
<dbReference type="PRINTS" id="PR00868">
    <property type="entry name" value="DNAPOLI"/>
</dbReference>
<reference evidence="3" key="1">
    <citation type="submission" date="2013-08" db="EMBL/GenBank/DDBJ databases">
        <authorList>
            <person name="Mendez C."/>
            <person name="Richter M."/>
            <person name="Ferrer M."/>
            <person name="Sanchez J."/>
        </authorList>
    </citation>
    <scope>NUCLEOTIDE SEQUENCE</scope>
</reference>
<evidence type="ECO:0000256" key="1">
    <source>
        <dbReference type="ARBA" id="ARBA00022705"/>
    </source>
</evidence>
<dbReference type="InterPro" id="IPR001098">
    <property type="entry name" value="DNA-dir_DNA_pol_A_palm_dom"/>
</dbReference>
<sequence length="136" mass="14883">FGLADRLAITHAEAQAILDAYFAAFPGLHAYMDKAVMEARLHGYTRTLMGRRRPLPELRSSNRVVRQAAERQAMNAGVQGLAADLFKLALVRLAKSLQDVSALSRIVLQVHDEVLIEAHPSDGGLQDLVRSVLARG</sequence>
<evidence type="ECO:0000259" key="2">
    <source>
        <dbReference type="SMART" id="SM00482"/>
    </source>
</evidence>
<dbReference type="AlphaFoldDB" id="T0YML5"/>
<dbReference type="SMART" id="SM00482">
    <property type="entry name" value="POLAc"/>
    <property type="match status" value="1"/>
</dbReference>
<protein>
    <submittedName>
        <fullName evidence="3">DNA polymerase I</fullName>
    </submittedName>
</protein>
<gene>
    <name evidence="3" type="ORF">B1B_17598</name>
</gene>
<accession>T0YML5</accession>
<proteinExistence type="predicted"/>
<organism evidence="3">
    <name type="scientific">mine drainage metagenome</name>
    <dbReference type="NCBI Taxonomy" id="410659"/>
    <lineage>
        <taxon>unclassified sequences</taxon>
        <taxon>metagenomes</taxon>
        <taxon>ecological metagenomes</taxon>
    </lineage>
</organism>
<dbReference type="PANTHER" id="PTHR10133:SF27">
    <property type="entry name" value="DNA POLYMERASE NU"/>
    <property type="match status" value="1"/>
</dbReference>